<evidence type="ECO:0000256" key="1">
    <source>
        <dbReference type="ARBA" id="ARBA00008361"/>
    </source>
</evidence>
<comment type="similarity">
    <text evidence="1">Belongs to the methyltransferase superfamily.</text>
</comment>
<dbReference type="AlphaFoldDB" id="A0A2N3UD91"/>
<evidence type="ECO:0000256" key="2">
    <source>
        <dbReference type="ARBA" id="ARBA00022603"/>
    </source>
</evidence>
<dbReference type="PANTHER" id="PTHR44942:SF4">
    <property type="entry name" value="METHYLTRANSFERASE TYPE 11 DOMAIN-CONTAINING PROTEIN"/>
    <property type="match status" value="1"/>
</dbReference>
<evidence type="ECO:0000259" key="4">
    <source>
        <dbReference type="Pfam" id="PF08241"/>
    </source>
</evidence>
<dbReference type="PANTHER" id="PTHR44942">
    <property type="entry name" value="METHYLTRANSF_11 DOMAIN-CONTAINING PROTEIN"/>
    <property type="match status" value="1"/>
</dbReference>
<keyword evidence="3 5" id="KW-0808">Transferase</keyword>
<dbReference type="SUPFAM" id="SSF53335">
    <property type="entry name" value="S-adenosyl-L-methionine-dependent methyltransferases"/>
    <property type="match status" value="1"/>
</dbReference>
<protein>
    <submittedName>
        <fullName evidence="5">Methyltransferase family protein</fullName>
    </submittedName>
</protein>
<organism evidence="5 6">
    <name type="scientific">Pontibacter ramchanderi</name>
    <dbReference type="NCBI Taxonomy" id="1179743"/>
    <lineage>
        <taxon>Bacteria</taxon>
        <taxon>Pseudomonadati</taxon>
        <taxon>Bacteroidota</taxon>
        <taxon>Cytophagia</taxon>
        <taxon>Cytophagales</taxon>
        <taxon>Hymenobacteraceae</taxon>
        <taxon>Pontibacter</taxon>
    </lineage>
</organism>
<dbReference type="GO" id="GO:0008757">
    <property type="term" value="F:S-adenosylmethionine-dependent methyltransferase activity"/>
    <property type="evidence" value="ECO:0007669"/>
    <property type="project" value="InterPro"/>
</dbReference>
<dbReference type="Gene3D" id="3.40.50.150">
    <property type="entry name" value="Vaccinia Virus protein VP39"/>
    <property type="match status" value="1"/>
</dbReference>
<evidence type="ECO:0000313" key="5">
    <source>
        <dbReference type="EMBL" id="PKV67337.1"/>
    </source>
</evidence>
<proteinExistence type="inferred from homology"/>
<dbReference type="CDD" id="cd02440">
    <property type="entry name" value="AdoMet_MTases"/>
    <property type="match status" value="1"/>
</dbReference>
<sequence length="250" mass="28397">MLKTMKDNFSGHAADYARYRPAYPQELMAHLAGIAPARQLAWDCATGNGQVAGMLAPLFNQVAATDISENQLKNAVLLPNISYKVEQAEESSLEDQTVDLIVVAQAVHWFDFERFYQEVRRVLKPNGIIAIIGYGLLKTHPSLDQVIGHLYSEVLDSYWDPERRYLDENYRTIPFPFQEVTVPPFSSSYTWTPDDLIGYLNTWSAVKHYEKQQGHNPVQLVEQQLREAFDGETTTVTFDILTRVGKLPTT</sequence>
<name>A0A2N3UD91_9BACT</name>
<reference evidence="5 6" key="1">
    <citation type="submission" date="2017-12" db="EMBL/GenBank/DDBJ databases">
        <title>Genomic Encyclopedia of Type Strains, Phase III (KMG-III): the genomes of soil and plant-associated and newly described type strains.</title>
        <authorList>
            <person name="Whitman W."/>
        </authorList>
    </citation>
    <scope>NUCLEOTIDE SEQUENCE [LARGE SCALE GENOMIC DNA]</scope>
    <source>
        <strain evidence="5 6">LP43</strain>
    </source>
</reference>
<keyword evidence="2 5" id="KW-0489">Methyltransferase</keyword>
<feature type="domain" description="Methyltransferase type 11" evidence="4">
    <location>
        <begin position="43"/>
        <end position="131"/>
    </location>
</feature>
<evidence type="ECO:0000313" key="6">
    <source>
        <dbReference type="Proteomes" id="UP000233782"/>
    </source>
</evidence>
<dbReference type="EMBL" id="PJMU01000002">
    <property type="protein sequence ID" value="PKV67337.1"/>
    <property type="molecule type" value="Genomic_DNA"/>
</dbReference>
<evidence type="ECO:0000256" key="3">
    <source>
        <dbReference type="ARBA" id="ARBA00022679"/>
    </source>
</evidence>
<dbReference type="InterPro" id="IPR029063">
    <property type="entry name" value="SAM-dependent_MTases_sf"/>
</dbReference>
<keyword evidence="6" id="KW-1185">Reference proteome</keyword>
<dbReference type="Pfam" id="PF08241">
    <property type="entry name" value="Methyltransf_11"/>
    <property type="match status" value="1"/>
</dbReference>
<dbReference type="GO" id="GO:0032259">
    <property type="term" value="P:methylation"/>
    <property type="evidence" value="ECO:0007669"/>
    <property type="project" value="UniProtKB-KW"/>
</dbReference>
<dbReference type="InterPro" id="IPR051052">
    <property type="entry name" value="Diverse_substrate_MTase"/>
</dbReference>
<accession>A0A2N3UD91</accession>
<gene>
    <name evidence="5" type="ORF">BD749_2480</name>
</gene>
<dbReference type="InterPro" id="IPR013216">
    <property type="entry name" value="Methyltransf_11"/>
</dbReference>
<dbReference type="Proteomes" id="UP000233782">
    <property type="component" value="Unassembled WGS sequence"/>
</dbReference>
<comment type="caution">
    <text evidence="5">The sequence shown here is derived from an EMBL/GenBank/DDBJ whole genome shotgun (WGS) entry which is preliminary data.</text>
</comment>